<organism evidence="2">
    <name type="scientific">marine sediment metagenome</name>
    <dbReference type="NCBI Taxonomy" id="412755"/>
    <lineage>
        <taxon>unclassified sequences</taxon>
        <taxon>metagenomes</taxon>
        <taxon>ecological metagenomes</taxon>
    </lineage>
</organism>
<dbReference type="InterPro" id="IPR010496">
    <property type="entry name" value="AL/BT2_dom"/>
</dbReference>
<protein>
    <recommendedName>
        <fullName evidence="1">3-keto-alpha-glucoside-1,2-lyase/3-keto-2-hydroxy-glucal hydratase domain-containing protein</fullName>
    </recommendedName>
</protein>
<sequence>MTIWIECVVLNGELTGKVFIPNRTGQFSVTEFTGRRIPPLPPAPDLSRIKYSEPVILFNGKDLTGWTLTNTNQTNGFKVENGVLANDPVQEAGNPRIRYGNLRTVDEFEDFNLTIEVNIPRGSNSGIYLRGIYEVQVLDSYKKSLDSHNMGAIYSRITPSLSAEKPAGEWQSLDITLCERHVTVIL</sequence>
<reference evidence="2" key="1">
    <citation type="journal article" date="2014" name="Front. Microbiol.">
        <title>High frequency of phylogenetically diverse reductive dehalogenase-homologous genes in deep subseafloor sedimentary metagenomes.</title>
        <authorList>
            <person name="Kawai M."/>
            <person name="Futagami T."/>
            <person name="Toyoda A."/>
            <person name="Takaki Y."/>
            <person name="Nishi S."/>
            <person name="Hori S."/>
            <person name="Arai W."/>
            <person name="Tsubouchi T."/>
            <person name="Morono Y."/>
            <person name="Uchiyama I."/>
            <person name="Ito T."/>
            <person name="Fujiyama A."/>
            <person name="Inagaki F."/>
            <person name="Takami H."/>
        </authorList>
    </citation>
    <scope>NUCLEOTIDE SEQUENCE</scope>
    <source>
        <strain evidence="2">Expedition CK06-06</strain>
    </source>
</reference>
<feature type="non-terminal residue" evidence="2">
    <location>
        <position position="186"/>
    </location>
</feature>
<feature type="domain" description="3-keto-alpha-glucoside-1,2-lyase/3-keto-2-hydroxy-glucal hydratase" evidence="1">
    <location>
        <begin position="56"/>
        <end position="186"/>
    </location>
</feature>
<evidence type="ECO:0000259" key="1">
    <source>
        <dbReference type="Pfam" id="PF06439"/>
    </source>
</evidence>
<evidence type="ECO:0000313" key="2">
    <source>
        <dbReference type="EMBL" id="GAI09016.1"/>
    </source>
</evidence>
<name>X1LTA0_9ZZZZ</name>
<dbReference type="AlphaFoldDB" id="X1LTA0"/>
<dbReference type="EMBL" id="BARV01007514">
    <property type="protein sequence ID" value="GAI09016.1"/>
    <property type="molecule type" value="Genomic_DNA"/>
</dbReference>
<dbReference type="Gene3D" id="2.60.120.560">
    <property type="entry name" value="Exo-inulinase, domain 1"/>
    <property type="match status" value="1"/>
</dbReference>
<accession>X1LTA0</accession>
<comment type="caution">
    <text evidence="2">The sequence shown here is derived from an EMBL/GenBank/DDBJ whole genome shotgun (WGS) entry which is preliminary data.</text>
</comment>
<gene>
    <name evidence="2" type="ORF">S06H3_15285</name>
</gene>
<dbReference type="GO" id="GO:0016787">
    <property type="term" value="F:hydrolase activity"/>
    <property type="evidence" value="ECO:0007669"/>
    <property type="project" value="InterPro"/>
</dbReference>
<dbReference type="Pfam" id="PF06439">
    <property type="entry name" value="3keto-disac_hyd"/>
    <property type="match status" value="1"/>
</dbReference>
<proteinExistence type="predicted"/>